<dbReference type="EMBL" id="BLKS01000001">
    <property type="protein sequence ID" value="GFG50953.1"/>
    <property type="molecule type" value="Genomic_DNA"/>
</dbReference>
<dbReference type="AlphaFoldDB" id="A0A7I9VZW3"/>
<sequence length="57" mass="5812">MLSQFVDPGPGADAVLAPPREGGAATEQRAEAPPSVLRRTLVALTDALAATRRGLGD</sequence>
<dbReference type="RefSeq" id="WP_163700632.1">
    <property type="nucleotide sequence ID" value="NZ_BLKS01000001.1"/>
</dbReference>
<comment type="caution">
    <text evidence="2">The sequence shown here is derived from an EMBL/GenBank/DDBJ whole genome shotgun (WGS) entry which is preliminary data.</text>
</comment>
<accession>A0A7I9VZW3</accession>
<protein>
    <submittedName>
        <fullName evidence="2">Uncharacterized protein</fullName>
    </submittedName>
</protein>
<name>A0A7I9VZW3_MYCAG</name>
<organism evidence="2 3">
    <name type="scientific">Mycolicibacterium agri</name>
    <name type="common">Mycobacterium agri</name>
    <dbReference type="NCBI Taxonomy" id="36811"/>
    <lineage>
        <taxon>Bacteria</taxon>
        <taxon>Bacillati</taxon>
        <taxon>Actinomycetota</taxon>
        <taxon>Actinomycetes</taxon>
        <taxon>Mycobacteriales</taxon>
        <taxon>Mycobacteriaceae</taxon>
        <taxon>Mycolicibacterium</taxon>
    </lineage>
</organism>
<gene>
    <name evidence="2" type="ORF">MAGR_23940</name>
</gene>
<feature type="region of interest" description="Disordered" evidence="1">
    <location>
        <begin position="1"/>
        <end position="36"/>
    </location>
</feature>
<evidence type="ECO:0000256" key="1">
    <source>
        <dbReference type="SAM" id="MobiDB-lite"/>
    </source>
</evidence>
<evidence type="ECO:0000313" key="3">
    <source>
        <dbReference type="Proteomes" id="UP000465302"/>
    </source>
</evidence>
<evidence type="ECO:0000313" key="2">
    <source>
        <dbReference type="EMBL" id="GFG50953.1"/>
    </source>
</evidence>
<reference evidence="2 3" key="1">
    <citation type="journal article" date="2019" name="Emerg. Microbes Infect.">
        <title>Comprehensive subspecies identification of 175 nontuberculous mycobacteria species based on 7547 genomic profiles.</title>
        <authorList>
            <person name="Matsumoto Y."/>
            <person name="Kinjo T."/>
            <person name="Motooka D."/>
            <person name="Nabeya D."/>
            <person name="Jung N."/>
            <person name="Uechi K."/>
            <person name="Horii T."/>
            <person name="Iida T."/>
            <person name="Fujita J."/>
            <person name="Nakamura S."/>
        </authorList>
    </citation>
    <scope>NUCLEOTIDE SEQUENCE [LARGE SCALE GENOMIC DNA]</scope>
    <source>
        <strain evidence="2 3">JCM 6377</strain>
    </source>
</reference>
<dbReference type="Proteomes" id="UP000465302">
    <property type="component" value="Unassembled WGS sequence"/>
</dbReference>
<proteinExistence type="predicted"/>